<dbReference type="AlphaFoldDB" id="A0A6J6FA24"/>
<accession>A0A6J6FA24</accession>
<name>A0A6J6FA24_9ZZZZ</name>
<proteinExistence type="predicted"/>
<protein>
    <submittedName>
        <fullName evidence="1">Unannotated protein</fullName>
    </submittedName>
</protein>
<evidence type="ECO:0000313" key="1">
    <source>
        <dbReference type="EMBL" id="CAB4585067.1"/>
    </source>
</evidence>
<gene>
    <name evidence="1" type="ORF">UFOPK1788_00159</name>
</gene>
<sequence>MIRRWGLATIAVSACFLVAGCSPEPANVVAVPTQTPSQTPTAEATTPSESNVDLDKEFRKIVDASCDKASDVGVTETLVGQDRRLVWVPESEAYNDFTAAAVNDTEGIAPIWSSEVFAVCIDAINFSMLEEGGSTYAITVSGDLAAGTLHSEYTLENYGTFITDYVIVDGLIIGVTSETPASTTVKTIRYGMPSMRDIEHFREAIDEFLASE</sequence>
<dbReference type="PROSITE" id="PS51257">
    <property type="entry name" value="PROKAR_LIPOPROTEIN"/>
    <property type="match status" value="1"/>
</dbReference>
<dbReference type="EMBL" id="CAEZUE010000009">
    <property type="protein sequence ID" value="CAB4585067.1"/>
    <property type="molecule type" value="Genomic_DNA"/>
</dbReference>
<reference evidence="1" key="1">
    <citation type="submission" date="2020-05" db="EMBL/GenBank/DDBJ databases">
        <authorList>
            <person name="Chiriac C."/>
            <person name="Salcher M."/>
            <person name="Ghai R."/>
            <person name="Kavagutti S V."/>
        </authorList>
    </citation>
    <scope>NUCLEOTIDE SEQUENCE</scope>
</reference>
<organism evidence="1">
    <name type="scientific">freshwater metagenome</name>
    <dbReference type="NCBI Taxonomy" id="449393"/>
    <lineage>
        <taxon>unclassified sequences</taxon>
        <taxon>metagenomes</taxon>
        <taxon>ecological metagenomes</taxon>
    </lineage>
</organism>